<reference evidence="2" key="1">
    <citation type="submission" date="2015-05" db="EMBL/GenBank/DDBJ databases">
        <title>Draft genome sequencing of a biphenyl-degrading bacterium, Pseudomonas balearica KF707 (=NBRC110670).</title>
        <authorList>
            <person name="Kimura N."/>
            <person name="Hirose J."/>
            <person name="Watanabe T."/>
            <person name="Suenaga H."/>
            <person name="Fujihara H."/>
            <person name="Noguchi M."/>
            <person name="Hashimoto M."/>
            <person name="Shimodaira J."/>
            <person name="Tsuchikane K."/>
            <person name="Hosoyama A."/>
            <person name="Yamazoe A."/>
            <person name="Fujita N."/>
            <person name="Furukawa K."/>
        </authorList>
    </citation>
    <scope>NUCLEOTIDE SEQUENCE [LARGE SCALE GENOMIC DNA]</scope>
    <source>
        <strain evidence="2">DSM 10086 / NBRC 110670 / KF707</strain>
    </source>
</reference>
<dbReference type="AlphaFoldDB" id="A0AAD1C399"/>
<dbReference type="RefSeq" id="WP_003449364.1">
    <property type="nucleotide sequence ID" value="NZ_AJMR01000071.1"/>
</dbReference>
<reference evidence="1 2" key="2">
    <citation type="journal article" date="2017" name="Int. J. Syst. Evol. Microbiol.">
        <title>Pseudomonas furukawaii sp. nov., a polychlorinated biphenyl-degrading bacterium isolated from biphenyl-contaminated soil in Japan.</title>
        <authorList>
            <person name="Kimura N."/>
            <person name="Watanabe T."/>
            <person name="Suenaga H."/>
            <person name="Fujihara H."/>
            <person name="Futagami T."/>
            <person name="Goto M."/>
            <person name="Hanada S."/>
            <person name="Hirose J."/>
        </authorList>
    </citation>
    <scope>NUCLEOTIDE SEQUENCE [LARGE SCALE GENOMIC DNA]</scope>
    <source>
        <strain evidence="2">DSM 10086 / NBRC 110670 / KF707</strain>
    </source>
</reference>
<protein>
    <recommendedName>
        <fullName evidence="3">Helix-turn-helix domain-containing protein</fullName>
    </recommendedName>
</protein>
<dbReference type="EMBL" id="AP014862">
    <property type="protein sequence ID" value="BAU76037.1"/>
    <property type="molecule type" value="Genomic_DNA"/>
</dbReference>
<gene>
    <name evidence="1" type="ORF">KF707C_43490</name>
</gene>
<accession>A0AAD1C399</accession>
<name>A0AAD1C399_METFU</name>
<dbReference type="Proteomes" id="UP000218554">
    <property type="component" value="Chromosome"/>
</dbReference>
<organism evidence="1 2">
    <name type="scientific">Metapseudomonas furukawaii</name>
    <name type="common">Pseudomonas furukawaii</name>
    <dbReference type="NCBI Taxonomy" id="1149133"/>
    <lineage>
        <taxon>Bacteria</taxon>
        <taxon>Pseudomonadati</taxon>
        <taxon>Pseudomonadota</taxon>
        <taxon>Gammaproteobacteria</taxon>
        <taxon>Pseudomonadales</taxon>
        <taxon>Pseudomonadaceae</taxon>
        <taxon>Metapseudomonas</taxon>
    </lineage>
</organism>
<evidence type="ECO:0000313" key="2">
    <source>
        <dbReference type="Proteomes" id="UP000218554"/>
    </source>
</evidence>
<sequence length="82" mass="8738">MNGPHVRLTRAALPSSGNSAVMSAEAFAGMCGVSVETVVDWMDNGTVPAVRVQGSRLIDLELLCEDLEQGKDAFDKGDYEHA</sequence>
<proteinExistence type="predicted"/>
<evidence type="ECO:0008006" key="3">
    <source>
        <dbReference type="Google" id="ProtNLM"/>
    </source>
</evidence>
<keyword evidence="2" id="KW-1185">Reference proteome</keyword>
<dbReference type="KEGG" id="pfuw:KF707C_43490"/>
<evidence type="ECO:0000313" key="1">
    <source>
        <dbReference type="EMBL" id="BAU76037.1"/>
    </source>
</evidence>